<organism evidence="2 3">
    <name type="scientific">Streptomyces lydicus</name>
    <dbReference type="NCBI Taxonomy" id="47763"/>
    <lineage>
        <taxon>Bacteria</taxon>
        <taxon>Bacillati</taxon>
        <taxon>Actinomycetota</taxon>
        <taxon>Actinomycetes</taxon>
        <taxon>Kitasatosporales</taxon>
        <taxon>Streptomycetaceae</taxon>
        <taxon>Streptomyces</taxon>
    </lineage>
</organism>
<dbReference type="AlphaFoldDB" id="A0A3Q9KBD1"/>
<dbReference type="Proteomes" id="UP000275579">
    <property type="component" value="Chromosome"/>
</dbReference>
<keyword evidence="1" id="KW-0472">Membrane</keyword>
<keyword evidence="1" id="KW-0812">Transmembrane</keyword>
<sequence>MAYAVASAPPSLSVPGAPGSVASLPEAPAAPAVQRSWGMAAVVTGVPLVVAVGCGVLTLAYPSLKRVWEVAGSVSTVVAAAAAVVTLVSMFGRGRGTGPWR</sequence>
<gene>
    <name evidence="2" type="ORF">DDE74_39840</name>
</gene>
<proteinExistence type="predicted"/>
<reference evidence="2 3" key="1">
    <citation type="submission" date="2018-04" db="EMBL/GenBank/DDBJ databases">
        <title>Complete genome sequences of Streptomyces lydicus strain WYEC and characterization of antagonistic properties of biological control agents.</title>
        <authorList>
            <person name="Mariita R.M."/>
            <person name="Sello J.K."/>
        </authorList>
    </citation>
    <scope>NUCLEOTIDE SEQUENCE [LARGE SCALE GENOMIC DNA]</scope>
    <source>
        <strain evidence="2 3">WYEC 108</strain>
    </source>
</reference>
<feature type="transmembrane region" description="Helical" evidence="1">
    <location>
        <begin position="67"/>
        <end position="91"/>
    </location>
</feature>
<dbReference type="EMBL" id="CP029042">
    <property type="protein sequence ID" value="AZS76175.1"/>
    <property type="molecule type" value="Genomic_DNA"/>
</dbReference>
<feature type="transmembrane region" description="Helical" evidence="1">
    <location>
        <begin position="39"/>
        <end position="60"/>
    </location>
</feature>
<evidence type="ECO:0000313" key="3">
    <source>
        <dbReference type="Proteomes" id="UP000275579"/>
    </source>
</evidence>
<accession>A0A3Q9KBD1</accession>
<evidence type="ECO:0000256" key="1">
    <source>
        <dbReference type="SAM" id="Phobius"/>
    </source>
</evidence>
<keyword evidence="1" id="KW-1133">Transmembrane helix</keyword>
<name>A0A3Q9KBD1_9ACTN</name>
<protein>
    <submittedName>
        <fullName evidence="2">Uncharacterized protein</fullName>
    </submittedName>
</protein>
<evidence type="ECO:0000313" key="2">
    <source>
        <dbReference type="EMBL" id="AZS76175.1"/>
    </source>
</evidence>